<dbReference type="InterPro" id="IPR036322">
    <property type="entry name" value="WD40_repeat_dom_sf"/>
</dbReference>
<dbReference type="Proteomes" id="UP000023152">
    <property type="component" value="Unassembled WGS sequence"/>
</dbReference>
<dbReference type="PROSITE" id="PS50294">
    <property type="entry name" value="WD_REPEATS_REGION"/>
    <property type="match status" value="1"/>
</dbReference>
<dbReference type="SMART" id="SM00320">
    <property type="entry name" value="WD40"/>
    <property type="match status" value="2"/>
</dbReference>
<evidence type="ECO:0000313" key="4">
    <source>
        <dbReference type="EMBL" id="ETN97475.1"/>
    </source>
</evidence>
<dbReference type="PROSITE" id="PS00678">
    <property type="entry name" value="WD_REPEATS_1"/>
    <property type="match status" value="1"/>
</dbReference>
<evidence type="ECO:0000313" key="5">
    <source>
        <dbReference type="Proteomes" id="UP000023152"/>
    </source>
</evidence>
<sequence length="96" mass="10790">MFSMDMKKINNNNDNNKMNNIGVIGGNGYTICFGSNDETIQIWDIETTRQLKALKGHKDYVNSVKYGSNESLNTILSGSADKSVRLWDIRSGEQIQ</sequence>
<evidence type="ECO:0000256" key="2">
    <source>
        <dbReference type="ARBA" id="ARBA00022737"/>
    </source>
</evidence>
<dbReference type="OrthoDB" id="273067at2759"/>
<organism evidence="4 5">
    <name type="scientific">Reticulomyxa filosa</name>
    <dbReference type="NCBI Taxonomy" id="46433"/>
    <lineage>
        <taxon>Eukaryota</taxon>
        <taxon>Sar</taxon>
        <taxon>Rhizaria</taxon>
        <taxon>Retaria</taxon>
        <taxon>Foraminifera</taxon>
        <taxon>Monothalamids</taxon>
        <taxon>Reticulomyxidae</taxon>
        <taxon>Reticulomyxa</taxon>
    </lineage>
</organism>
<dbReference type="InterPro" id="IPR019775">
    <property type="entry name" value="WD40_repeat_CS"/>
</dbReference>
<dbReference type="SUPFAM" id="SSF50978">
    <property type="entry name" value="WD40 repeat-like"/>
    <property type="match status" value="1"/>
</dbReference>
<dbReference type="Pfam" id="PF00400">
    <property type="entry name" value="WD40"/>
    <property type="match status" value="1"/>
</dbReference>
<feature type="repeat" description="WD" evidence="3">
    <location>
        <begin position="27"/>
        <end position="53"/>
    </location>
</feature>
<dbReference type="InterPro" id="IPR001680">
    <property type="entry name" value="WD40_rpt"/>
</dbReference>
<keyword evidence="1 3" id="KW-0853">WD repeat</keyword>
<dbReference type="PANTHER" id="PTHR19879:SF9">
    <property type="entry name" value="TRANSCRIPTION INITIATION FACTOR TFIID SUBUNIT 5"/>
    <property type="match status" value="1"/>
</dbReference>
<evidence type="ECO:0000256" key="1">
    <source>
        <dbReference type="ARBA" id="ARBA00022574"/>
    </source>
</evidence>
<dbReference type="Gene3D" id="2.130.10.10">
    <property type="entry name" value="YVTN repeat-like/Quinoprotein amine dehydrogenase"/>
    <property type="match status" value="1"/>
</dbReference>
<evidence type="ECO:0000256" key="3">
    <source>
        <dbReference type="PROSITE-ProRule" id="PRU00221"/>
    </source>
</evidence>
<keyword evidence="5" id="KW-1185">Reference proteome</keyword>
<gene>
    <name evidence="4" type="ORF">RFI_40054</name>
</gene>
<feature type="repeat" description="WD" evidence="3">
    <location>
        <begin position="54"/>
        <end position="96"/>
    </location>
</feature>
<dbReference type="InterPro" id="IPR015943">
    <property type="entry name" value="WD40/YVTN_repeat-like_dom_sf"/>
</dbReference>
<dbReference type="PANTHER" id="PTHR19879">
    <property type="entry name" value="TRANSCRIPTION INITIATION FACTOR TFIID"/>
    <property type="match status" value="1"/>
</dbReference>
<accession>X6L7S6</accession>
<reference evidence="4 5" key="1">
    <citation type="journal article" date="2013" name="Curr. Biol.">
        <title>The Genome of the Foraminiferan Reticulomyxa filosa.</title>
        <authorList>
            <person name="Glockner G."/>
            <person name="Hulsmann N."/>
            <person name="Schleicher M."/>
            <person name="Noegel A.A."/>
            <person name="Eichinger L."/>
            <person name="Gallinger C."/>
            <person name="Pawlowski J."/>
            <person name="Sierra R."/>
            <person name="Euteneuer U."/>
            <person name="Pillet L."/>
            <person name="Moustafa A."/>
            <person name="Platzer M."/>
            <person name="Groth M."/>
            <person name="Szafranski K."/>
            <person name="Schliwa M."/>
        </authorList>
    </citation>
    <scope>NUCLEOTIDE SEQUENCE [LARGE SCALE GENOMIC DNA]</scope>
</reference>
<name>X6L7S6_RETFI</name>
<dbReference type="PROSITE" id="PS50082">
    <property type="entry name" value="WD_REPEATS_2"/>
    <property type="match status" value="2"/>
</dbReference>
<feature type="non-terminal residue" evidence="4">
    <location>
        <position position="96"/>
    </location>
</feature>
<comment type="caution">
    <text evidence="4">The sequence shown here is derived from an EMBL/GenBank/DDBJ whole genome shotgun (WGS) entry which is preliminary data.</text>
</comment>
<keyword evidence="2" id="KW-0677">Repeat</keyword>
<protein>
    <submittedName>
        <fullName evidence="4">WD40 repeat-containing protein</fullName>
    </submittedName>
</protein>
<dbReference type="EMBL" id="ASPP01049605">
    <property type="protein sequence ID" value="ETN97475.1"/>
    <property type="molecule type" value="Genomic_DNA"/>
</dbReference>
<dbReference type="AlphaFoldDB" id="X6L7S6"/>
<proteinExistence type="predicted"/>